<evidence type="ECO:0000313" key="11">
    <source>
        <dbReference type="Proteomes" id="UP000551758"/>
    </source>
</evidence>
<dbReference type="GO" id="GO:0005524">
    <property type="term" value="F:ATP binding"/>
    <property type="evidence" value="ECO:0007669"/>
    <property type="project" value="UniProtKB-KW"/>
</dbReference>
<dbReference type="GO" id="GO:0015630">
    <property type="term" value="C:microtubule cytoskeleton"/>
    <property type="evidence" value="ECO:0007669"/>
    <property type="project" value="TreeGrafter"/>
</dbReference>
<dbReference type="GO" id="GO:0003341">
    <property type="term" value="P:cilium movement"/>
    <property type="evidence" value="ECO:0007669"/>
    <property type="project" value="TreeGrafter"/>
</dbReference>
<keyword evidence="6" id="KW-0969">Cilium</keyword>
<keyword evidence="2" id="KW-0963">Cytoplasm</keyword>
<gene>
    <name evidence="10" type="ORF">HPG69_016754</name>
</gene>
<feature type="region of interest" description="Disordered" evidence="9">
    <location>
        <begin position="116"/>
        <end position="143"/>
    </location>
</feature>
<name>A0A7J7FDK9_DICBM</name>
<dbReference type="Gene3D" id="3.30.470.20">
    <property type="entry name" value="ATP-grasp fold, B domain"/>
    <property type="match status" value="1"/>
</dbReference>
<protein>
    <submittedName>
        <fullName evidence="10">Uncharacterized protein</fullName>
    </submittedName>
</protein>
<dbReference type="GO" id="GO:0060271">
    <property type="term" value="P:cilium assembly"/>
    <property type="evidence" value="ECO:0007669"/>
    <property type="project" value="TreeGrafter"/>
</dbReference>
<evidence type="ECO:0000256" key="2">
    <source>
        <dbReference type="ARBA" id="ARBA00022490"/>
    </source>
</evidence>
<accession>A0A7J7FDK9</accession>
<evidence type="ECO:0000256" key="7">
    <source>
        <dbReference type="ARBA" id="ARBA00023212"/>
    </source>
</evidence>
<dbReference type="PROSITE" id="PS51221">
    <property type="entry name" value="TTL"/>
    <property type="match status" value="1"/>
</dbReference>
<dbReference type="SUPFAM" id="SSF56059">
    <property type="entry name" value="Glutathione synthetase ATP-binding domain-like"/>
    <property type="match status" value="1"/>
</dbReference>
<keyword evidence="6" id="KW-0966">Cell projection</keyword>
<evidence type="ECO:0000256" key="9">
    <source>
        <dbReference type="SAM" id="MobiDB-lite"/>
    </source>
</evidence>
<dbReference type="InterPro" id="IPR004344">
    <property type="entry name" value="TTL/TTLL_fam"/>
</dbReference>
<proteinExistence type="predicted"/>
<comment type="caution">
    <text evidence="10">The sequence shown here is derived from an EMBL/GenBank/DDBJ whole genome shotgun (WGS) entry which is preliminary data.</text>
</comment>
<dbReference type="PANTHER" id="PTHR45870:SF3">
    <property type="entry name" value="PROTEIN MONOGLYCYLASE TTLL8"/>
    <property type="match status" value="1"/>
</dbReference>
<feature type="non-terminal residue" evidence="10">
    <location>
        <position position="1"/>
    </location>
</feature>
<dbReference type="Pfam" id="PF03133">
    <property type="entry name" value="TTL"/>
    <property type="match status" value="1"/>
</dbReference>
<evidence type="ECO:0000256" key="5">
    <source>
        <dbReference type="ARBA" id="ARBA00022840"/>
    </source>
</evidence>
<keyword evidence="6" id="KW-0282">Flagellum</keyword>
<dbReference type="AlphaFoldDB" id="A0A7J7FDK9"/>
<evidence type="ECO:0000256" key="4">
    <source>
        <dbReference type="ARBA" id="ARBA00022741"/>
    </source>
</evidence>
<dbReference type="GO" id="GO:0070736">
    <property type="term" value="F:protein-glycine ligase activity, initiating"/>
    <property type="evidence" value="ECO:0007669"/>
    <property type="project" value="TreeGrafter"/>
</dbReference>
<keyword evidence="5" id="KW-0067">ATP-binding</keyword>
<evidence type="ECO:0000256" key="6">
    <source>
        <dbReference type="ARBA" id="ARBA00022846"/>
    </source>
</evidence>
<dbReference type="EMBL" id="JACDTQ010000803">
    <property type="protein sequence ID" value="KAF5926047.1"/>
    <property type="molecule type" value="Genomic_DNA"/>
</dbReference>
<comment type="subcellular location">
    <subcellularLocation>
        <location evidence="1">Cytoplasm</location>
        <location evidence="1">Cytoskeleton</location>
        <location evidence="1">Flagellum axoneme</location>
    </subcellularLocation>
</comment>
<dbReference type="PANTHER" id="PTHR45870">
    <property type="entry name" value="TUBULIN MONOGLYCYLASE TTLL3"/>
    <property type="match status" value="1"/>
</dbReference>
<dbReference type="FunFam" id="3.30.470.20:FF:000032">
    <property type="entry name" value="tubulin monoglycylase TTLL3 isoform X2"/>
    <property type="match status" value="1"/>
</dbReference>
<dbReference type="GO" id="GO:0005930">
    <property type="term" value="C:axoneme"/>
    <property type="evidence" value="ECO:0007669"/>
    <property type="project" value="TreeGrafter"/>
</dbReference>
<sequence>MTVWPPAGPSDGQACGTLSRRPALVAAAHGMASVGRSAFPSGPPYRQEVIPGATNHWTHGPARATLTRGCGTGTPPSSPCSFSWAPGTALLGCTCSLDPQLGSPCLPLPSREHLGKGVFPGTPRVVGGSSRPTPRPFPPGQPLAAPGQQSLGTALRTSCNRWILFCRGNTFISDSRNHFSRCQALLSKLTSVNPQMEIDGLRNIWIVKPAAKSRGRDIVCMNRVEEILELVAADHLPAKDNRWVVQKYIETPLLIYDTKFDIRQWFLVTDWNPLTIWFYKESYLRFSTQRFSLDNLDSAVHLCNNSIQKHLRNDKGRSPLLPGHNMWTCTRFQEYLRRRGRSAVWGSVVYPAMKRAVAHAMRVAQARVEPRRNSFELYGADFVLGRDYQPWLIEINSSPTMHASTPVTAQLCAQVQEDTIKVVVDRKTDRSCDTGNFELLLRQPKVELPLFHTSELCVKGISVRKARKQMPPISNLNCSSSLSDSQPLTGRCPSAMPDPVSGAPPTALQQDLRLRDEKVLPCTLPAPLKRPTERSYKVQSIHSESGGKIQFPSCHFQHVDNKAPKTGLTRAELIRCAPTAVRASEREDGGGHSVSATQTT</sequence>
<keyword evidence="11" id="KW-1185">Reference proteome</keyword>
<evidence type="ECO:0000256" key="8">
    <source>
        <dbReference type="ARBA" id="ARBA00048944"/>
    </source>
</evidence>
<organism evidence="10 11">
    <name type="scientific">Diceros bicornis minor</name>
    <name type="common">South-central black rhinoceros</name>
    <dbReference type="NCBI Taxonomy" id="77932"/>
    <lineage>
        <taxon>Eukaryota</taxon>
        <taxon>Metazoa</taxon>
        <taxon>Chordata</taxon>
        <taxon>Craniata</taxon>
        <taxon>Vertebrata</taxon>
        <taxon>Euteleostomi</taxon>
        <taxon>Mammalia</taxon>
        <taxon>Eutheria</taxon>
        <taxon>Laurasiatheria</taxon>
        <taxon>Perissodactyla</taxon>
        <taxon>Rhinocerotidae</taxon>
        <taxon>Diceros</taxon>
    </lineage>
</organism>
<keyword evidence="7" id="KW-0206">Cytoskeleton</keyword>
<evidence type="ECO:0000313" key="10">
    <source>
        <dbReference type="EMBL" id="KAF5926047.1"/>
    </source>
</evidence>
<dbReference type="InterPro" id="IPR051437">
    <property type="entry name" value="TTLL_monoglycylase"/>
</dbReference>
<keyword evidence="4" id="KW-0547">Nucleotide-binding</keyword>
<evidence type="ECO:0000256" key="3">
    <source>
        <dbReference type="ARBA" id="ARBA00022598"/>
    </source>
</evidence>
<keyword evidence="3" id="KW-0436">Ligase</keyword>
<dbReference type="Proteomes" id="UP000551758">
    <property type="component" value="Unassembled WGS sequence"/>
</dbReference>
<reference evidence="10 11" key="1">
    <citation type="journal article" date="2020" name="Mol. Biol. Evol.">
        <title>Interspecific Gene Flow and the Evolution of Specialization in Black and White Rhinoceros.</title>
        <authorList>
            <person name="Moodley Y."/>
            <person name="Westbury M.V."/>
            <person name="Russo I.M."/>
            <person name="Gopalakrishnan S."/>
            <person name="Rakotoarivelo A."/>
            <person name="Olsen R.A."/>
            <person name="Prost S."/>
            <person name="Tunstall T."/>
            <person name="Ryder O.A."/>
            <person name="Dalen L."/>
            <person name="Bruford M.W."/>
        </authorList>
    </citation>
    <scope>NUCLEOTIDE SEQUENCE [LARGE SCALE GENOMIC DNA]</scope>
    <source>
        <strain evidence="10">SBR-YM</strain>
        <tissue evidence="10">Skin</tissue>
    </source>
</reference>
<comment type="catalytic activity">
    <reaction evidence="8">
        <text>L-glutamyl-[protein] + glycine + ATP = glycyl-L-glutamyl-[protein] + ADP + phosphate + H(+)</text>
        <dbReference type="Rhea" id="RHEA:67180"/>
        <dbReference type="Rhea" id="RHEA-COMP:10208"/>
        <dbReference type="Rhea" id="RHEA-COMP:17207"/>
        <dbReference type="ChEBI" id="CHEBI:15378"/>
        <dbReference type="ChEBI" id="CHEBI:29973"/>
        <dbReference type="ChEBI" id="CHEBI:30616"/>
        <dbReference type="ChEBI" id="CHEBI:43474"/>
        <dbReference type="ChEBI" id="CHEBI:57305"/>
        <dbReference type="ChEBI" id="CHEBI:167890"/>
        <dbReference type="ChEBI" id="CHEBI:456216"/>
    </reaction>
    <physiologicalReaction direction="left-to-right" evidence="8">
        <dbReference type="Rhea" id="RHEA:67181"/>
    </physiologicalReaction>
</comment>
<evidence type="ECO:0000256" key="1">
    <source>
        <dbReference type="ARBA" id="ARBA00004611"/>
    </source>
</evidence>